<dbReference type="SUPFAM" id="SSF49478">
    <property type="entry name" value="Cna protein B-type domain"/>
    <property type="match status" value="1"/>
</dbReference>
<keyword evidence="2" id="KW-0472">Membrane</keyword>
<dbReference type="AlphaFoldDB" id="A0A4Q7M8Q7"/>
<evidence type="ECO:0000256" key="1">
    <source>
        <dbReference type="SAM" id="MobiDB-lite"/>
    </source>
</evidence>
<evidence type="ECO:0000259" key="3">
    <source>
        <dbReference type="Pfam" id="PF17802"/>
    </source>
</evidence>
<protein>
    <recommendedName>
        <fullName evidence="3">SpaA-like prealbumin fold domain-containing protein</fullName>
    </recommendedName>
</protein>
<dbReference type="RefSeq" id="WP_130353455.1">
    <property type="nucleotide sequence ID" value="NZ_SGWY01000003.1"/>
</dbReference>
<dbReference type="PROSITE" id="PS51318">
    <property type="entry name" value="TAT"/>
    <property type="match status" value="1"/>
</dbReference>
<feature type="region of interest" description="Disordered" evidence="1">
    <location>
        <begin position="83"/>
        <end position="111"/>
    </location>
</feature>
<sequence>MPLTNNPTLDTGTPPRRRWRHLAAAAGIGALTITALVAAPAAASHPEVSLPGSNFEIDTDANLKVDDPAPSIDWASVNEVRKADAPTGSGDDSFGQGSKEDTPVPTVVDGSIPPNKSDLLNFGLYLEEAAAGDFLHLFWHRVQEPSGTTNMDFEFNKSEVVSANGVTPVRTAGDLLIQYDLAQGGTNPQLFLSVWVTSGASSQCEASNSVPCWGDRVNLTAGGNATGSINTSAIPAAESDGLGPISPRTFGEATVDFDVLGGTGCVAFGSAYLKSRSSDSFTAALKDFIAPTATGLNNCGALKIVKTKKHAASVPSTQPHAGVVFGITGGSLPAGTTATTDANGVACLAGIESGSYTVTETVPTGYAVTSANPQTATVVEDTTCETATPVTFTNMPLTNITVSVDSQIPGGTASTIDCDAAADPPFDATTDPVTGDGSFSLNDKVPGTYVCTVVVDP</sequence>
<name>A0A4Q7M8Q7_9MICO</name>
<dbReference type="GO" id="GO:0005975">
    <property type="term" value="P:carbohydrate metabolic process"/>
    <property type="evidence" value="ECO:0007669"/>
    <property type="project" value="UniProtKB-ARBA"/>
</dbReference>
<dbReference type="Proteomes" id="UP000293289">
    <property type="component" value="Unassembled WGS sequence"/>
</dbReference>
<gene>
    <name evidence="4" type="ORF">EV187_2564</name>
</gene>
<organism evidence="4 5">
    <name type="scientific">Agromyces ramosus</name>
    <dbReference type="NCBI Taxonomy" id="33879"/>
    <lineage>
        <taxon>Bacteria</taxon>
        <taxon>Bacillati</taxon>
        <taxon>Actinomycetota</taxon>
        <taxon>Actinomycetes</taxon>
        <taxon>Micrococcales</taxon>
        <taxon>Microbacteriaceae</taxon>
        <taxon>Agromyces</taxon>
    </lineage>
</organism>
<dbReference type="InterPro" id="IPR013783">
    <property type="entry name" value="Ig-like_fold"/>
</dbReference>
<dbReference type="InterPro" id="IPR041033">
    <property type="entry name" value="SpaA_PFL_dom_1"/>
</dbReference>
<keyword evidence="5" id="KW-1185">Reference proteome</keyword>
<keyword evidence="2" id="KW-1133">Transmembrane helix</keyword>
<dbReference type="EMBL" id="SGWY01000003">
    <property type="protein sequence ID" value="RZS64184.1"/>
    <property type="molecule type" value="Genomic_DNA"/>
</dbReference>
<proteinExistence type="predicted"/>
<dbReference type="Gene3D" id="2.60.40.10">
    <property type="entry name" value="Immunoglobulins"/>
    <property type="match status" value="1"/>
</dbReference>
<evidence type="ECO:0000313" key="4">
    <source>
        <dbReference type="EMBL" id="RZS64184.1"/>
    </source>
</evidence>
<comment type="caution">
    <text evidence="4">The sequence shown here is derived from an EMBL/GenBank/DDBJ whole genome shotgun (WGS) entry which is preliminary data.</text>
</comment>
<dbReference type="InterPro" id="IPR006311">
    <property type="entry name" value="TAT_signal"/>
</dbReference>
<accession>A0A4Q7M8Q7</accession>
<feature type="domain" description="SpaA-like prealbumin fold" evidence="3">
    <location>
        <begin position="318"/>
        <end position="385"/>
    </location>
</feature>
<feature type="transmembrane region" description="Helical" evidence="2">
    <location>
        <begin position="21"/>
        <end position="43"/>
    </location>
</feature>
<keyword evidence="2" id="KW-0812">Transmembrane</keyword>
<dbReference type="OrthoDB" id="3985100at2"/>
<reference evidence="4 5" key="1">
    <citation type="submission" date="2019-02" db="EMBL/GenBank/DDBJ databases">
        <title>Genomic Encyclopedia of Type Strains, Phase IV (KMG-IV): sequencing the most valuable type-strain genomes for metagenomic binning, comparative biology and taxonomic classification.</title>
        <authorList>
            <person name="Goeker M."/>
        </authorList>
    </citation>
    <scope>NUCLEOTIDE SEQUENCE [LARGE SCALE GENOMIC DNA]</scope>
    <source>
        <strain evidence="4 5">DSM 43045</strain>
    </source>
</reference>
<evidence type="ECO:0000313" key="5">
    <source>
        <dbReference type="Proteomes" id="UP000293289"/>
    </source>
</evidence>
<dbReference type="Pfam" id="PF17802">
    <property type="entry name" value="SpaA"/>
    <property type="match status" value="1"/>
</dbReference>
<evidence type="ECO:0000256" key="2">
    <source>
        <dbReference type="SAM" id="Phobius"/>
    </source>
</evidence>